<feature type="transmembrane region" description="Helical" evidence="4">
    <location>
        <begin position="251"/>
        <end position="271"/>
    </location>
</feature>
<feature type="transmembrane region" description="Helical" evidence="4">
    <location>
        <begin position="278"/>
        <end position="298"/>
    </location>
</feature>
<feature type="transmembrane region" description="Helical" evidence="4">
    <location>
        <begin position="102"/>
        <end position="120"/>
    </location>
</feature>
<gene>
    <name evidence="5" type="ORF">DRW07_13745</name>
</gene>
<feature type="transmembrane region" description="Helical" evidence="4">
    <location>
        <begin position="166"/>
        <end position="188"/>
    </location>
</feature>
<reference evidence="5 6" key="1">
    <citation type="submission" date="2018-11" db="EMBL/GenBank/DDBJ databases">
        <authorList>
            <person name="Ye M.-Q."/>
            <person name="Du Z.-J."/>
        </authorList>
    </citation>
    <scope>NUCLEOTIDE SEQUENCE [LARGE SCALE GENOMIC DNA]</scope>
    <source>
        <strain evidence="5 6">U0105</strain>
    </source>
</reference>
<dbReference type="PANTHER" id="PTHR23526">
    <property type="entry name" value="INTEGRAL MEMBRANE TRANSPORT PROTEIN-RELATED"/>
    <property type="match status" value="1"/>
</dbReference>
<dbReference type="SUPFAM" id="SSF103473">
    <property type="entry name" value="MFS general substrate transporter"/>
    <property type="match status" value="1"/>
</dbReference>
<dbReference type="Pfam" id="PF07690">
    <property type="entry name" value="MFS_1"/>
    <property type="match status" value="1"/>
</dbReference>
<dbReference type="Gene3D" id="1.20.1250.20">
    <property type="entry name" value="MFS general substrate transporter like domains"/>
    <property type="match status" value="1"/>
</dbReference>
<dbReference type="InterPro" id="IPR011701">
    <property type="entry name" value="MFS"/>
</dbReference>
<proteinExistence type="predicted"/>
<feature type="transmembrane region" description="Helical" evidence="4">
    <location>
        <begin position="74"/>
        <end position="96"/>
    </location>
</feature>
<feature type="transmembrane region" description="Helical" evidence="4">
    <location>
        <begin position="341"/>
        <end position="361"/>
    </location>
</feature>
<feature type="transmembrane region" description="Helical" evidence="4">
    <location>
        <begin position="367"/>
        <end position="389"/>
    </location>
</feature>
<comment type="caution">
    <text evidence="5">The sequence shown here is derived from an EMBL/GenBank/DDBJ whole genome shotgun (WGS) entry which is preliminary data.</text>
</comment>
<keyword evidence="3 4" id="KW-0472">Membrane</keyword>
<organism evidence="5 6">
    <name type="scientific">Alteromonas sediminis</name>
    <dbReference type="NCBI Taxonomy" id="2259342"/>
    <lineage>
        <taxon>Bacteria</taxon>
        <taxon>Pseudomonadati</taxon>
        <taxon>Pseudomonadota</taxon>
        <taxon>Gammaproteobacteria</taxon>
        <taxon>Alteromonadales</taxon>
        <taxon>Alteromonadaceae</taxon>
        <taxon>Alteromonas/Salinimonas group</taxon>
        <taxon>Alteromonas</taxon>
    </lineage>
</organism>
<evidence type="ECO:0000256" key="1">
    <source>
        <dbReference type="ARBA" id="ARBA00022692"/>
    </source>
</evidence>
<accession>A0A3N5XY76</accession>
<evidence type="ECO:0000256" key="4">
    <source>
        <dbReference type="SAM" id="Phobius"/>
    </source>
</evidence>
<evidence type="ECO:0000313" key="5">
    <source>
        <dbReference type="EMBL" id="RPJ66117.1"/>
    </source>
</evidence>
<dbReference type="InterPro" id="IPR052528">
    <property type="entry name" value="Sugar_transport-like"/>
</dbReference>
<feature type="transmembrane region" description="Helical" evidence="4">
    <location>
        <begin position="140"/>
        <end position="160"/>
    </location>
</feature>
<dbReference type="InterPro" id="IPR036259">
    <property type="entry name" value="MFS_trans_sf"/>
</dbReference>
<dbReference type="GO" id="GO:0022857">
    <property type="term" value="F:transmembrane transporter activity"/>
    <property type="evidence" value="ECO:0007669"/>
    <property type="project" value="InterPro"/>
</dbReference>
<evidence type="ECO:0000256" key="3">
    <source>
        <dbReference type="ARBA" id="ARBA00023136"/>
    </source>
</evidence>
<dbReference type="OrthoDB" id="1117124at2"/>
<keyword evidence="1 4" id="KW-0812">Transmembrane</keyword>
<name>A0A3N5XY76_9ALTE</name>
<evidence type="ECO:0000313" key="6">
    <source>
        <dbReference type="Proteomes" id="UP000275281"/>
    </source>
</evidence>
<dbReference type="PANTHER" id="PTHR23526:SF4">
    <property type="entry name" value="INTEGRAL MEMBRANE TRANSPORT PROTEIN"/>
    <property type="match status" value="1"/>
</dbReference>
<keyword evidence="6" id="KW-1185">Reference proteome</keyword>
<dbReference type="Proteomes" id="UP000275281">
    <property type="component" value="Unassembled WGS sequence"/>
</dbReference>
<feature type="transmembrane region" description="Helical" evidence="4">
    <location>
        <begin position="222"/>
        <end position="239"/>
    </location>
</feature>
<dbReference type="AlphaFoldDB" id="A0A3N5XY76"/>
<feature type="transmembrane region" description="Helical" evidence="4">
    <location>
        <begin position="304"/>
        <end position="321"/>
    </location>
</feature>
<sequence>MDENQRFRRLVGIASLTKLCDVLVSAKTSLPWLLSSIGAPAWLISVLVPIREAGALIPQWPIKQNTSDIRNRLLLWRAGTLVQAVSIGLILPMAIFLPPLGAGVGIVLMLSCMSLGRSLCSLTMKDIQGHNINKGKRGKLNGMATSISGLLSLLTALLLVTGESAIGEPAILVMIATASALFVVGLPLSKSLHTHFEKQDSEEELQALVSTLQHNVALKHLVISRCLLLHGALVAPFFVSLSSTQSDQGFTLPFFICASALAAIVSANLWGQLSDKSAVFSLRIGSIVCALTCFLFMYLPQWQGWTAIGCFFLLNVGYEGIRNGRKTYVLDIAEGEERTQFVAVGNTIVGVVLLLLGGLYAGLYTWIGSQIVFVMATAMIAGMAHTHWLKKEK</sequence>
<keyword evidence="2 4" id="KW-1133">Transmembrane helix</keyword>
<evidence type="ECO:0000256" key="2">
    <source>
        <dbReference type="ARBA" id="ARBA00022989"/>
    </source>
</evidence>
<dbReference type="EMBL" id="RPOK01000004">
    <property type="protein sequence ID" value="RPJ66117.1"/>
    <property type="molecule type" value="Genomic_DNA"/>
</dbReference>
<protein>
    <submittedName>
        <fullName evidence="5">MFS transporter permease</fullName>
    </submittedName>
</protein>